<sequence>MADGFQDPNHVVWGAVETNDGSSSSLLRGGYTETTFINDTSGSSIMERIVGAPASNDEVAELQNEIEAKHAEGTCQPCTFFHTKTGCLAGTACRHCHLAHSRKTRTKPNKDRRHRQKRFAEAFANAKENDAGCEDEDDARDEEPRKPKPKTVIRL</sequence>
<gene>
    <name evidence="2" type="ORF">NSCI0253_LOCUS14865</name>
</gene>
<dbReference type="AlphaFoldDB" id="A0A7S1A2E3"/>
<evidence type="ECO:0008006" key="3">
    <source>
        <dbReference type="Google" id="ProtNLM"/>
    </source>
</evidence>
<evidence type="ECO:0000256" key="1">
    <source>
        <dbReference type="SAM" id="MobiDB-lite"/>
    </source>
</evidence>
<reference evidence="2" key="1">
    <citation type="submission" date="2021-01" db="EMBL/GenBank/DDBJ databases">
        <authorList>
            <person name="Corre E."/>
            <person name="Pelletier E."/>
            <person name="Niang G."/>
            <person name="Scheremetjew M."/>
            <person name="Finn R."/>
            <person name="Kale V."/>
            <person name="Holt S."/>
            <person name="Cochrane G."/>
            <person name="Meng A."/>
            <person name="Brown T."/>
            <person name="Cohen L."/>
        </authorList>
    </citation>
    <scope>NUCLEOTIDE SEQUENCE</scope>
</reference>
<dbReference type="EMBL" id="HBFQ01021275">
    <property type="protein sequence ID" value="CAD8840517.1"/>
    <property type="molecule type" value="Transcribed_RNA"/>
</dbReference>
<protein>
    <recommendedName>
        <fullName evidence="3">C3H1-type domain-containing protein</fullName>
    </recommendedName>
</protein>
<feature type="region of interest" description="Disordered" evidence="1">
    <location>
        <begin position="122"/>
        <end position="155"/>
    </location>
</feature>
<evidence type="ECO:0000313" key="2">
    <source>
        <dbReference type="EMBL" id="CAD8840517.1"/>
    </source>
</evidence>
<organism evidence="2">
    <name type="scientific">Noctiluca scintillans</name>
    <name type="common">Sea sparkle</name>
    <name type="synonym">Red tide dinoflagellate</name>
    <dbReference type="NCBI Taxonomy" id="2966"/>
    <lineage>
        <taxon>Eukaryota</taxon>
        <taxon>Sar</taxon>
        <taxon>Alveolata</taxon>
        <taxon>Dinophyceae</taxon>
        <taxon>Noctilucales</taxon>
        <taxon>Noctilucaceae</taxon>
        <taxon>Noctiluca</taxon>
    </lineage>
</organism>
<proteinExistence type="predicted"/>
<name>A0A7S1A2E3_NOCSC</name>
<feature type="compositionally biased region" description="Acidic residues" evidence="1">
    <location>
        <begin position="131"/>
        <end position="141"/>
    </location>
</feature>
<accession>A0A7S1A2E3</accession>